<accession>A0A6M2E2M8</accession>
<proteinExistence type="predicted"/>
<feature type="chain" id="PRO_5026662834" evidence="1">
    <location>
        <begin position="21"/>
        <end position="118"/>
    </location>
</feature>
<reference evidence="2" key="1">
    <citation type="submission" date="2019-12" db="EMBL/GenBank/DDBJ databases">
        <title>The sialotranscriptome of the gopher-tortoise tick, Amblyomma tuberculatum.</title>
        <authorList>
            <person name="Karim S."/>
            <person name="Andersen J."/>
            <person name="Kumar D."/>
            <person name="Adamson S."/>
            <person name="Ennen J."/>
            <person name="Qualis C.P."/>
            <person name="Ribeiro J.M.C."/>
        </authorList>
    </citation>
    <scope>NUCLEOTIDE SEQUENCE</scope>
    <source>
        <strain evidence="2">Removed</strain>
        <tissue evidence="2">Salivary glands</tissue>
    </source>
</reference>
<organism evidence="2">
    <name type="scientific">Amblyomma tuberculatum</name>
    <dbReference type="NCBI Taxonomy" id="48802"/>
    <lineage>
        <taxon>Eukaryota</taxon>
        <taxon>Metazoa</taxon>
        <taxon>Ecdysozoa</taxon>
        <taxon>Arthropoda</taxon>
        <taxon>Chelicerata</taxon>
        <taxon>Arachnida</taxon>
        <taxon>Acari</taxon>
        <taxon>Parasitiformes</taxon>
        <taxon>Ixodida</taxon>
        <taxon>Ixodoidea</taxon>
        <taxon>Ixodidae</taxon>
        <taxon>Amblyomminae</taxon>
        <taxon>Amblyomma</taxon>
    </lineage>
</organism>
<keyword evidence="1" id="KW-0732">Signal</keyword>
<dbReference type="AlphaFoldDB" id="A0A6M2E2M8"/>
<evidence type="ECO:0000256" key="1">
    <source>
        <dbReference type="SAM" id="SignalP"/>
    </source>
</evidence>
<evidence type="ECO:0000313" key="2">
    <source>
        <dbReference type="EMBL" id="NOV52563.1"/>
    </source>
</evidence>
<protein>
    <submittedName>
        <fullName evidence="2">Uncharacterized protein</fullName>
    </submittedName>
</protein>
<name>A0A6M2E2M8_9ACAR</name>
<feature type="signal peptide" evidence="1">
    <location>
        <begin position="1"/>
        <end position="20"/>
    </location>
</feature>
<sequence length="118" mass="13778">MAITWHFLLLLIALLPLVRPTPDGTEETKNEDIYEFFTAHNDSWVYNTTENNTAGGPICRHDVLVNITNEHIFFQRLINNSSGHLLRGDFMNWHDYANKPNDSMYVYGEDGRCWVLQY</sequence>
<dbReference type="EMBL" id="GIDH01000620">
    <property type="protein sequence ID" value="NOV52563.1"/>
    <property type="molecule type" value="Transcribed_RNA"/>
</dbReference>